<accession>A0A136A0W7</accession>
<dbReference type="Proteomes" id="UP000070299">
    <property type="component" value="Unassembled WGS sequence"/>
</dbReference>
<dbReference type="EMBL" id="LSNE01000005">
    <property type="protein sequence ID" value="KXI28843.1"/>
    <property type="molecule type" value="Genomic_DNA"/>
</dbReference>
<sequence>MFITTTSHADTRPIFDLHNDTLIAQFDIKGDLDDIHAIAALGSMLASEEFPSLAERTYAVQGSVERASGTQYRVPALMNAAFGKQNKQWYDALANYDAAVVAIADKVLHGLRANNNQDKVWVMEAGQSAFSHDWLQKIIQDNNGISAQDTRERVIVVQHSWYNEEQSNQQKLDYLKNHSYYVAIDDGNYIYDEEDDRGPNTARLQGRQSEDSFTPGDAKWLNAARSDDNQKRVAKKLWTMADDFIKDLPAIHGKLHQQGGTDYSDVVEVLWILGLNDEIDTNNKFWLRFVTTVALQ</sequence>
<gene>
    <name evidence="2" type="ORF">AX660_11640</name>
</gene>
<evidence type="ECO:0000313" key="2">
    <source>
        <dbReference type="EMBL" id="KXI28843.1"/>
    </source>
</evidence>
<evidence type="ECO:0000256" key="1">
    <source>
        <dbReference type="SAM" id="MobiDB-lite"/>
    </source>
</evidence>
<dbReference type="STRING" id="1799789.AX660_11640"/>
<protein>
    <submittedName>
        <fullName evidence="2">Uncharacterized protein</fullName>
    </submittedName>
</protein>
<proteinExistence type="predicted"/>
<evidence type="ECO:0000313" key="3">
    <source>
        <dbReference type="Proteomes" id="UP000070299"/>
    </source>
</evidence>
<feature type="region of interest" description="Disordered" evidence="1">
    <location>
        <begin position="194"/>
        <end position="220"/>
    </location>
</feature>
<name>A0A136A0W7_9ALTE</name>
<dbReference type="AlphaFoldDB" id="A0A136A0W7"/>
<comment type="caution">
    <text evidence="2">The sequence shown here is derived from an EMBL/GenBank/DDBJ whole genome shotgun (WGS) entry which is preliminary data.</text>
</comment>
<organism evidence="2 3">
    <name type="scientific">Paraglaciecola hydrolytica</name>
    <dbReference type="NCBI Taxonomy" id="1799789"/>
    <lineage>
        <taxon>Bacteria</taxon>
        <taxon>Pseudomonadati</taxon>
        <taxon>Pseudomonadota</taxon>
        <taxon>Gammaproteobacteria</taxon>
        <taxon>Alteromonadales</taxon>
        <taxon>Alteromonadaceae</taxon>
        <taxon>Paraglaciecola</taxon>
    </lineage>
</organism>
<reference evidence="3" key="1">
    <citation type="submission" date="2016-02" db="EMBL/GenBank/DDBJ databases">
        <authorList>
            <person name="Schultz-Johansen M."/>
            <person name="Glaring M.A."/>
            <person name="Bech P.K."/>
            <person name="Stougaard P."/>
        </authorList>
    </citation>
    <scope>NUCLEOTIDE SEQUENCE [LARGE SCALE GENOMIC DNA]</scope>
    <source>
        <strain evidence="3">S66</strain>
    </source>
</reference>
<keyword evidence="3" id="KW-1185">Reference proteome</keyword>